<keyword evidence="4" id="KW-0378">Hydrolase</keyword>
<comment type="caution">
    <text evidence="11">The sequence shown here is derived from an EMBL/GenBank/DDBJ whole genome shotgun (WGS) entry which is preliminary data.</text>
</comment>
<evidence type="ECO:0000256" key="4">
    <source>
        <dbReference type="ARBA" id="ARBA00022801"/>
    </source>
</evidence>
<evidence type="ECO:0000256" key="8">
    <source>
        <dbReference type="SAM" id="Phobius"/>
    </source>
</evidence>
<dbReference type="Proteomes" id="UP001230504">
    <property type="component" value="Unassembled WGS sequence"/>
</dbReference>
<dbReference type="RefSeq" id="XP_060406935.1">
    <property type="nucleotide sequence ID" value="XM_060556189.1"/>
</dbReference>
<evidence type="ECO:0000313" key="11">
    <source>
        <dbReference type="EMBL" id="KAK1564089.1"/>
    </source>
</evidence>
<keyword evidence="7" id="KW-0511">Multifunctional enzyme</keyword>
<dbReference type="PRINTS" id="PR00085">
    <property type="entry name" value="THFDHDRGNASE"/>
</dbReference>
<dbReference type="SUPFAM" id="SSF53223">
    <property type="entry name" value="Aminoacid dehydrogenase-like, N-terminal domain"/>
    <property type="match status" value="1"/>
</dbReference>
<keyword evidence="8" id="KW-0472">Membrane</keyword>
<dbReference type="GO" id="GO:0004477">
    <property type="term" value="F:methenyltetrahydrofolate cyclohydrolase activity"/>
    <property type="evidence" value="ECO:0007669"/>
    <property type="project" value="TreeGrafter"/>
</dbReference>
<keyword evidence="8" id="KW-0812">Transmembrane</keyword>
<dbReference type="GO" id="GO:0005829">
    <property type="term" value="C:cytosol"/>
    <property type="evidence" value="ECO:0007669"/>
    <property type="project" value="TreeGrafter"/>
</dbReference>
<feature type="transmembrane region" description="Helical" evidence="8">
    <location>
        <begin position="308"/>
        <end position="329"/>
    </location>
</feature>
<dbReference type="Pfam" id="PF02882">
    <property type="entry name" value="THF_DHG_CYH_C"/>
    <property type="match status" value="1"/>
</dbReference>
<dbReference type="Pfam" id="PF00763">
    <property type="entry name" value="THF_DHG_CYH"/>
    <property type="match status" value="1"/>
</dbReference>
<dbReference type="PANTHER" id="PTHR48099:SF5">
    <property type="entry name" value="C-1-TETRAHYDROFOLATE SYNTHASE, CYTOPLASMIC"/>
    <property type="match status" value="1"/>
</dbReference>
<dbReference type="Gene3D" id="3.40.50.720">
    <property type="entry name" value="NAD(P)-binding Rossmann-like Domain"/>
    <property type="match status" value="1"/>
</dbReference>
<evidence type="ECO:0000256" key="2">
    <source>
        <dbReference type="ARBA" id="ARBA00012859"/>
    </source>
</evidence>
<reference evidence="11" key="1">
    <citation type="submission" date="2021-06" db="EMBL/GenBank/DDBJ databases">
        <title>Comparative genomics, transcriptomics and evolutionary studies reveal genomic signatures of adaptation to plant cell wall in hemibiotrophic fungi.</title>
        <authorList>
            <consortium name="DOE Joint Genome Institute"/>
            <person name="Baroncelli R."/>
            <person name="Diaz J.F."/>
            <person name="Benocci T."/>
            <person name="Peng M."/>
            <person name="Battaglia E."/>
            <person name="Haridas S."/>
            <person name="Andreopoulos W."/>
            <person name="Labutti K."/>
            <person name="Pangilinan J."/>
            <person name="Floch G.L."/>
            <person name="Makela M.R."/>
            <person name="Henrissat B."/>
            <person name="Grigoriev I.V."/>
            <person name="Crouch J.A."/>
            <person name="De Vries R.P."/>
            <person name="Sukno S.A."/>
            <person name="Thon M.R."/>
        </authorList>
    </citation>
    <scope>NUCLEOTIDE SEQUENCE</scope>
    <source>
        <strain evidence="11">CBS 125086</strain>
    </source>
</reference>
<feature type="domain" description="Tetrahydrofolate dehydrogenase/cyclohydrolase catalytic" evidence="9">
    <location>
        <begin position="50"/>
        <end position="141"/>
    </location>
</feature>
<dbReference type="EC" id="1.5.1.5" evidence="2"/>
<sequence length="335" mass="37825">MFSEKFSTALFDEKNETQLTTSNFNQACFLRGNPIVESLERWCLRNSRCPNGPKPMLAVVYFDTGDDAQEYLQIKAEVAAKAGIGYIPHKLLPSASINEVLEQIHKLNTDHCTHGILVQRPIPEHLCQDEVMYSIKRAKHIEEYAESKRTNIAVDGVMRLLTAYHKLWMLDLNIIILGGTNIITPEFQAEIKRQHSHVETPSKWEETKINGKHSTVLITELNKGGIIKSTMLGPSVKLVIDLGFDVISKIGDLDPRVQCKDLIVVPTPGGVLPIVLWLMMERTIRCSKIPVTSVPTDTRFVSISRFKWVSVSICSVSFLVCLSIFIYVLNFHFCQ</sequence>
<dbReference type="GO" id="GO:0035999">
    <property type="term" value="P:tetrahydrofolate interconversion"/>
    <property type="evidence" value="ECO:0007669"/>
    <property type="project" value="TreeGrafter"/>
</dbReference>
<evidence type="ECO:0000256" key="7">
    <source>
        <dbReference type="ARBA" id="ARBA00023268"/>
    </source>
</evidence>
<dbReference type="Gene3D" id="3.40.50.10860">
    <property type="entry name" value="Leucine Dehydrogenase, chain A, domain 1"/>
    <property type="match status" value="1"/>
</dbReference>
<keyword evidence="5" id="KW-0521">NADP</keyword>
<dbReference type="InterPro" id="IPR000672">
    <property type="entry name" value="THF_DH/CycHdrlase"/>
</dbReference>
<gene>
    <name evidence="11" type="ORF">LY79DRAFT_530569</name>
</gene>
<dbReference type="GeneID" id="85440429"/>
<accession>A0AAD8PIY4</accession>
<evidence type="ECO:0000256" key="1">
    <source>
        <dbReference type="ARBA" id="ARBA00004777"/>
    </source>
</evidence>
<dbReference type="GO" id="GO:0004488">
    <property type="term" value="F:methylenetetrahydrofolate dehydrogenase (NADP+) activity"/>
    <property type="evidence" value="ECO:0007669"/>
    <property type="project" value="UniProtKB-EC"/>
</dbReference>
<keyword evidence="6" id="KW-0560">Oxidoreductase</keyword>
<dbReference type="PANTHER" id="PTHR48099">
    <property type="entry name" value="C-1-TETRAHYDROFOLATE SYNTHASE, CYTOPLASMIC-RELATED"/>
    <property type="match status" value="1"/>
</dbReference>
<keyword evidence="3" id="KW-0554">One-carbon metabolism</keyword>
<name>A0AAD8PIY4_9PEZI</name>
<comment type="pathway">
    <text evidence="1">One-carbon metabolism; tetrahydrofolate interconversion.</text>
</comment>
<keyword evidence="12" id="KW-1185">Reference proteome</keyword>
<organism evidence="11 12">
    <name type="scientific">Colletotrichum navitas</name>
    <dbReference type="NCBI Taxonomy" id="681940"/>
    <lineage>
        <taxon>Eukaryota</taxon>
        <taxon>Fungi</taxon>
        <taxon>Dikarya</taxon>
        <taxon>Ascomycota</taxon>
        <taxon>Pezizomycotina</taxon>
        <taxon>Sordariomycetes</taxon>
        <taxon>Hypocreomycetidae</taxon>
        <taxon>Glomerellales</taxon>
        <taxon>Glomerellaceae</taxon>
        <taxon>Colletotrichum</taxon>
        <taxon>Colletotrichum graminicola species complex</taxon>
    </lineage>
</organism>
<protein>
    <recommendedName>
        <fullName evidence="2">methylenetetrahydrofolate dehydrogenase (NADP(+))</fullName>
        <ecNumber evidence="2">1.5.1.5</ecNumber>
    </recommendedName>
</protein>
<evidence type="ECO:0000256" key="6">
    <source>
        <dbReference type="ARBA" id="ARBA00023002"/>
    </source>
</evidence>
<dbReference type="InterPro" id="IPR046346">
    <property type="entry name" value="Aminoacid_DH-like_N_sf"/>
</dbReference>
<evidence type="ECO:0000256" key="3">
    <source>
        <dbReference type="ARBA" id="ARBA00022563"/>
    </source>
</evidence>
<dbReference type="EMBL" id="JAHLJV010000214">
    <property type="protein sequence ID" value="KAK1564089.1"/>
    <property type="molecule type" value="Genomic_DNA"/>
</dbReference>
<feature type="domain" description="Tetrahydrofolate dehydrogenase/cyclohydrolase NAD(P)-binding" evidence="10">
    <location>
        <begin position="155"/>
        <end position="287"/>
    </location>
</feature>
<keyword evidence="8" id="KW-1133">Transmembrane helix</keyword>
<dbReference type="InterPro" id="IPR020630">
    <property type="entry name" value="THF_DH/CycHdrlase_cat_dom"/>
</dbReference>
<proteinExistence type="predicted"/>
<evidence type="ECO:0000259" key="10">
    <source>
        <dbReference type="Pfam" id="PF02882"/>
    </source>
</evidence>
<evidence type="ECO:0000259" key="9">
    <source>
        <dbReference type="Pfam" id="PF00763"/>
    </source>
</evidence>
<evidence type="ECO:0000313" key="12">
    <source>
        <dbReference type="Proteomes" id="UP001230504"/>
    </source>
</evidence>
<dbReference type="AlphaFoldDB" id="A0AAD8PIY4"/>
<evidence type="ECO:0000256" key="5">
    <source>
        <dbReference type="ARBA" id="ARBA00022857"/>
    </source>
</evidence>
<dbReference type="InterPro" id="IPR020631">
    <property type="entry name" value="THF_DH/CycHdrlase_NAD-bd_dom"/>
</dbReference>